<feature type="region of interest" description="Disordered" evidence="1">
    <location>
        <begin position="1"/>
        <end position="37"/>
    </location>
</feature>
<gene>
    <name evidence="2" type="ORF">PTTG_07034</name>
</gene>
<dbReference type="EnsemblFungi" id="PTTG_07034-t43_1">
    <property type="protein sequence ID" value="PTTG_07034-t43_1-p1"/>
    <property type="gene ID" value="PTTG_07034"/>
</dbReference>
<evidence type="ECO:0000313" key="4">
    <source>
        <dbReference type="Proteomes" id="UP000005240"/>
    </source>
</evidence>
<evidence type="ECO:0000313" key="3">
    <source>
        <dbReference type="EnsemblFungi" id="PTTG_07034-t43_1-p1"/>
    </source>
</evidence>
<accession>A0A180GRI9</accession>
<sequence>MSGQHTKDQRVKQESIPAKLIHGQPNPHESANEKKQYVSPIDLGDDRHKHQLGHYLTALDQRSLSGGSGGERIPKIIRDAKDWHSFVSFECERKPPKRDYHSLALHPSPLTLLLLLPRRPQQSAQPSTHQSHPPSMKAPPSLDKPAAAAVVTTTEGRPVQHKRHKLTFEDFEIMRVLGKGCAGKVLIVCYLRPAGNSHSNQP</sequence>
<dbReference type="Gene3D" id="3.30.200.20">
    <property type="entry name" value="Phosphorylase Kinase, domain 1"/>
    <property type="match status" value="1"/>
</dbReference>
<evidence type="ECO:0000313" key="2">
    <source>
        <dbReference type="EMBL" id="OAV95436.1"/>
    </source>
</evidence>
<dbReference type="VEuPathDB" id="FungiDB:PTTG_07034"/>
<feature type="compositionally biased region" description="Basic and acidic residues" evidence="1">
    <location>
        <begin position="1"/>
        <end position="13"/>
    </location>
</feature>
<reference evidence="3 4" key="3">
    <citation type="journal article" date="2017" name="G3 (Bethesda)">
        <title>Comparative analysis highlights variable genome content of wheat rusts and divergence of the mating loci.</title>
        <authorList>
            <person name="Cuomo C.A."/>
            <person name="Bakkeren G."/>
            <person name="Khalil H.B."/>
            <person name="Panwar V."/>
            <person name="Joly D."/>
            <person name="Linning R."/>
            <person name="Sakthikumar S."/>
            <person name="Song X."/>
            <person name="Adiconis X."/>
            <person name="Fan L."/>
            <person name="Goldberg J.M."/>
            <person name="Levin J.Z."/>
            <person name="Young S."/>
            <person name="Zeng Q."/>
            <person name="Anikster Y."/>
            <person name="Bruce M."/>
            <person name="Wang M."/>
            <person name="Yin C."/>
            <person name="McCallum B."/>
            <person name="Szabo L.J."/>
            <person name="Hulbert S."/>
            <person name="Chen X."/>
            <person name="Fellers J.P."/>
        </authorList>
    </citation>
    <scope>NUCLEOTIDE SEQUENCE</scope>
    <source>
        <strain evidence="4">Isolate 1-1 / race 1 (BBBD)</strain>
        <strain evidence="3">isolate 1-1 / race 1 (BBBD)</strain>
    </source>
</reference>
<keyword evidence="4" id="KW-1185">Reference proteome</keyword>
<dbReference type="EMBL" id="ADAS02000029">
    <property type="protein sequence ID" value="OAV95436.1"/>
    <property type="molecule type" value="Genomic_DNA"/>
</dbReference>
<dbReference type="Proteomes" id="UP000005240">
    <property type="component" value="Unassembled WGS sequence"/>
</dbReference>
<feature type="region of interest" description="Disordered" evidence="1">
    <location>
        <begin position="120"/>
        <end position="145"/>
    </location>
</feature>
<name>A0A180GRI9_PUCT1</name>
<evidence type="ECO:0000256" key="1">
    <source>
        <dbReference type="SAM" id="MobiDB-lite"/>
    </source>
</evidence>
<organism evidence="2">
    <name type="scientific">Puccinia triticina (isolate 1-1 / race 1 (BBBD))</name>
    <name type="common">Brown leaf rust fungus</name>
    <dbReference type="NCBI Taxonomy" id="630390"/>
    <lineage>
        <taxon>Eukaryota</taxon>
        <taxon>Fungi</taxon>
        <taxon>Dikarya</taxon>
        <taxon>Basidiomycota</taxon>
        <taxon>Pucciniomycotina</taxon>
        <taxon>Pucciniomycetes</taxon>
        <taxon>Pucciniales</taxon>
        <taxon>Pucciniaceae</taxon>
        <taxon>Puccinia</taxon>
    </lineage>
</organism>
<reference evidence="3" key="4">
    <citation type="submission" date="2025-05" db="UniProtKB">
        <authorList>
            <consortium name="EnsemblFungi"/>
        </authorList>
    </citation>
    <scope>IDENTIFICATION</scope>
    <source>
        <strain evidence="3">isolate 1-1 / race 1 (BBBD)</strain>
    </source>
</reference>
<dbReference type="AlphaFoldDB" id="A0A180GRI9"/>
<proteinExistence type="predicted"/>
<protein>
    <submittedName>
        <fullName evidence="2 3">Uncharacterized protein</fullName>
    </submittedName>
</protein>
<reference evidence="2" key="1">
    <citation type="submission" date="2009-11" db="EMBL/GenBank/DDBJ databases">
        <authorList>
            <consortium name="The Broad Institute Genome Sequencing Platform"/>
            <person name="Ward D."/>
            <person name="Feldgarden M."/>
            <person name="Earl A."/>
            <person name="Young S.K."/>
            <person name="Zeng Q."/>
            <person name="Koehrsen M."/>
            <person name="Alvarado L."/>
            <person name="Berlin A."/>
            <person name="Bochicchio J."/>
            <person name="Borenstein D."/>
            <person name="Chapman S.B."/>
            <person name="Chen Z."/>
            <person name="Engels R."/>
            <person name="Freedman E."/>
            <person name="Gellesch M."/>
            <person name="Goldberg J."/>
            <person name="Griggs A."/>
            <person name="Gujja S."/>
            <person name="Heilman E."/>
            <person name="Heiman D."/>
            <person name="Hepburn T."/>
            <person name="Howarth C."/>
            <person name="Jen D."/>
            <person name="Larson L."/>
            <person name="Lewis B."/>
            <person name="Mehta T."/>
            <person name="Park D."/>
            <person name="Pearson M."/>
            <person name="Roberts A."/>
            <person name="Saif S."/>
            <person name="Shea T."/>
            <person name="Shenoy N."/>
            <person name="Sisk P."/>
            <person name="Stolte C."/>
            <person name="Sykes S."/>
            <person name="Thomson T."/>
            <person name="Walk T."/>
            <person name="White J."/>
            <person name="Yandava C."/>
            <person name="Izard J."/>
            <person name="Baranova O.V."/>
            <person name="Blanton J.M."/>
            <person name="Tanner A.C."/>
            <person name="Dewhirst F.E."/>
            <person name="Haas B."/>
            <person name="Nusbaum C."/>
            <person name="Birren B."/>
        </authorList>
    </citation>
    <scope>NUCLEOTIDE SEQUENCE [LARGE SCALE GENOMIC DNA]</scope>
    <source>
        <strain evidence="2">1-1 BBBD Race 1</strain>
    </source>
</reference>
<reference evidence="2" key="2">
    <citation type="submission" date="2016-05" db="EMBL/GenBank/DDBJ databases">
        <title>Comparative analysis highlights variable genome content of wheat rusts and divergence of the mating loci.</title>
        <authorList>
            <person name="Cuomo C.A."/>
            <person name="Bakkeren G."/>
            <person name="Szabo L."/>
            <person name="Khalil H."/>
            <person name="Joly D."/>
            <person name="Goldberg J."/>
            <person name="Young S."/>
            <person name="Zeng Q."/>
            <person name="Fellers J."/>
        </authorList>
    </citation>
    <scope>NUCLEOTIDE SEQUENCE [LARGE SCALE GENOMIC DNA]</scope>
    <source>
        <strain evidence="2">1-1 BBBD Race 1</strain>
    </source>
</reference>